<dbReference type="GO" id="GO:0000182">
    <property type="term" value="F:rDNA binding"/>
    <property type="evidence" value="ECO:0007669"/>
    <property type="project" value="TreeGrafter"/>
</dbReference>
<gene>
    <name evidence="2" type="ORF">BG006_005217</name>
</gene>
<dbReference type="PANTHER" id="PTHR28079:SF1">
    <property type="entry name" value="RNA POLYMERASE I-SPECIFIC TRANSCRIPTION INITIATION FACTOR RRN5"/>
    <property type="match status" value="1"/>
</dbReference>
<dbReference type="GO" id="GO:0006361">
    <property type="term" value="P:transcription initiation at RNA polymerase I promoter"/>
    <property type="evidence" value="ECO:0007669"/>
    <property type="project" value="TreeGrafter"/>
</dbReference>
<dbReference type="GO" id="GO:0042790">
    <property type="term" value="P:nucleolar large rRNA transcription by RNA polymerase I"/>
    <property type="evidence" value="ECO:0007669"/>
    <property type="project" value="InterPro"/>
</dbReference>
<dbReference type="InterPro" id="IPR009057">
    <property type="entry name" value="Homeodomain-like_sf"/>
</dbReference>
<feature type="compositionally biased region" description="Polar residues" evidence="1">
    <location>
        <begin position="35"/>
        <end position="48"/>
    </location>
</feature>
<organism evidence="2 3">
    <name type="scientific">Podila minutissima</name>
    <dbReference type="NCBI Taxonomy" id="64525"/>
    <lineage>
        <taxon>Eukaryota</taxon>
        <taxon>Fungi</taxon>
        <taxon>Fungi incertae sedis</taxon>
        <taxon>Mucoromycota</taxon>
        <taxon>Mortierellomycotina</taxon>
        <taxon>Mortierellomycetes</taxon>
        <taxon>Mortierellales</taxon>
        <taxon>Mortierellaceae</taxon>
        <taxon>Podila</taxon>
    </lineage>
</organism>
<feature type="region of interest" description="Disordered" evidence="1">
    <location>
        <begin position="1"/>
        <end position="53"/>
    </location>
</feature>
<feature type="compositionally biased region" description="Acidic residues" evidence="1">
    <location>
        <begin position="451"/>
        <end position="469"/>
    </location>
</feature>
<evidence type="ECO:0000256" key="1">
    <source>
        <dbReference type="SAM" id="MobiDB-lite"/>
    </source>
</evidence>
<dbReference type="EMBL" id="JAAAUY010000293">
    <property type="protein sequence ID" value="KAF9331929.1"/>
    <property type="molecule type" value="Genomic_DNA"/>
</dbReference>
<feature type="region of interest" description="Disordered" evidence="1">
    <location>
        <begin position="137"/>
        <end position="175"/>
    </location>
</feature>
<dbReference type="AlphaFoldDB" id="A0A9P5SMR2"/>
<comment type="caution">
    <text evidence="2">The sequence shown here is derived from an EMBL/GenBank/DDBJ whole genome shotgun (WGS) entry which is preliminary data.</text>
</comment>
<feature type="compositionally biased region" description="Basic and acidic residues" evidence="1">
    <location>
        <begin position="138"/>
        <end position="147"/>
    </location>
</feature>
<keyword evidence="3" id="KW-1185">Reference proteome</keyword>
<proteinExistence type="predicted"/>
<evidence type="ECO:0000313" key="2">
    <source>
        <dbReference type="EMBL" id="KAF9331929.1"/>
    </source>
</evidence>
<dbReference type="InterPro" id="IPR039601">
    <property type="entry name" value="Rrn5"/>
</dbReference>
<dbReference type="GO" id="GO:0001181">
    <property type="term" value="F:RNA polymerase I general transcription initiation factor activity"/>
    <property type="evidence" value="ECO:0007669"/>
    <property type="project" value="TreeGrafter"/>
</dbReference>
<feature type="compositionally biased region" description="Polar residues" evidence="1">
    <location>
        <begin position="1"/>
        <end position="13"/>
    </location>
</feature>
<evidence type="ECO:0000313" key="3">
    <source>
        <dbReference type="Proteomes" id="UP000696485"/>
    </source>
</evidence>
<dbReference type="GO" id="GO:0000500">
    <property type="term" value="C:RNA polymerase I upstream activating factor complex"/>
    <property type="evidence" value="ECO:0007669"/>
    <property type="project" value="InterPro"/>
</dbReference>
<protein>
    <submittedName>
        <fullName evidence="2">Uncharacterized protein</fullName>
    </submittedName>
</protein>
<dbReference type="Proteomes" id="UP000696485">
    <property type="component" value="Unassembled WGS sequence"/>
</dbReference>
<accession>A0A9P5SMR2</accession>
<feature type="region of interest" description="Disordered" evidence="1">
    <location>
        <begin position="564"/>
        <end position="588"/>
    </location>
</feature>
<sequence length="764" mass="87489">MPVRETQSSSNPSKARVHHSRRTSRAEDGNPYFLKTSSRNPENPYQDSTDSELDEIESDIELEMALQEALDRKQKPHLKLAQEGYVCSYCGVLLPYEQWKPSYPQMYICQDCKESLNDPKTPQSALRVYRNRLQRATDALRLDHERSPTYPKSAKGDRPSEEDNPSGQDSQAESSRDMLVAGGMIWTAEEGDLFFHGLRRFGKHNIWAITDHVKTRTQAEIVTMIQTMEAELGRRRHFGLNVMSLKDMPMATESTEDEIRIEECHAHKLLQEENKDRWAKISHAPDETQSRPVEKSQLFNLRTLSDLSSRLYIQNESAGIERDVVYELHDALVAWLKPLIKELAMMNHEQNRIGDVIQQTKSDTSKCCEPVTELQVARALVFREYPGNTDQFFKNLPQRLGLLEFDDSPAAMAKETAGIVVPSPLWTFDGFGKKYYLNEQVDSAQAQAPDSDQDEDTDDGVEAEEEMESILESPLPFIPSTEATVLSSDEEDNVAEAYFKKRELEEAAWDRFWSTQAERARQISEERSSIVHKRFRETQPHPNSPEPQTFEQWSEGVERLSANSHSLPIATVGGDRDTRTSLGKKKDDLQAPIQSINKRIRSHEQQLYMPGYIAPKGKWPRHIPRAGLGYSCSKNMIRGVGVEQDLERQRRMEMLVERMVREYEDDGQYADSVYYEDYAPGYGHLPHNASHSTDPTRVPSKTGFGLGQRRHAGLWTGDETVSGYITVSDTEDEEEEERGWRRQMLAEQKIENARSAFDDEEEDL</sequence>
<feature type="compositionally biased region" description="Basic and acidic residues" evidence="1">
    <location>
        <begin position="574"/>
        <end position="588"/>
    </location>
</feature>
<dbReference type="SUPFAM" id="SSF46689">
    <property type="entry name" value="Homeodomain-like"/>
    <property type="match status" value="1"/>
</dbReference>
<reference evidence="2" key="1">
    <citation type="journal article" date="2020" name="Fungal Divers.">
        <title>Resolving the Mortierellaceae phylogeny through synthesis of multi-gene phylogenetics and phylogenomics.</title>
        <authorList>
            <person name="Vandepol N."/>
            <person name="Liber J."/>
            <person name="Desiro A."/>
            <person name="Na H."/>
            <person name="Kennedy M."/>
            <person name="Barry K."/>
            <person name="Grigoriev I.V."/>
            <person name="Miller A.N."/>
            <person name="O'Donnell K."/>
            <person name="Stajich J.E."/>
            <person name="Bonito G."/>
        </authorList>
    </citation>
    <scope>NUCLEOTIDE SEQUENCE</scope>
    <source>
        <strain evidence="2">NVP1</strain>
    </source>
</reference>
<name>A0A9P5SMR2_9FUNG</name>
<dbReference type="PANTHER" id="PTHR28079">
    <property type="entry name" value="RNA POLYMERASE I-SPECIFIC TRANSCRIPTION INITIATION FACTOR RRN5"/>
    <property type="match status" value="1"/>
</dbReference>
<feature type="region of interest" description="Disordered" evidence="1">
    <location>
        <begin position="443"/>
        <end position="474"/>
    </location>
</feature>